<dbReference type="Proteomes" id="UP000324222">
    <property type="component" value="Unassembled WGS sequence"/>
</dbReference>
<evidence type="ECO:0000313" key="2">
    <source>
        <dbReference type="Proteomes" id="UP000324222"/>
    </source>
</evidence>
<proteinExistence type="predicted"/>
<reference evidence="1 2" key="1">
    <citation type="submission" date="2019-05" db="EMBL/GenBank/DDBJ databases">
        <title>Another draft genome of Portunus trituberculatus and its Hox gene families provides insights of decapod evolution.</title>
        <authorList>
            <person name="Jeong J.-H."/>
            <person name="Song I."/>
            <person name="Kim S."/>
            <person name="Choi T."/>
            <person name="Kim D."/>
            <person name="Ryu S."/>
            <person name="Kim W."/>
        </authorList>
    </citation>
    <scope>NUCLEOTIDE SEQUENCE [LARGE SCALE GENOMIC DNA]</scope>
    <source>
        <tissue evidence="1">Muscle</tissue>
    </source>
</reference>
<name>A0A5B7EKA1_PORTR</name>
<dbReference type="AlphaFoldDB" id="A0A5B7EKA1"/>
<organism evidence="1 2">
    <name type="scientific">Portunus trituberculatus</name>
    <name type="common">Swimming crab</name>
    <name type="synonym">Neptunus trituberculatus</name>
    <dbReference type="NCBI Taxonomy" id="210409"/>
    <lineage>
        <taxon>Eukaryota</taxon>
        <taxon>Metazoa</taxon>
        <taxon>Ecdysozoa</taxon>
        <taxon>Arthropoda</taxon>
        <taxon>Crustacea</taxon>
        <taxon>Multicrustacea</taxon>
        <taxon>Malacostraca</taxon>
        <taxon>Eumalacostraca</taxon>
        <taxon>Eucarida</taxon>
        <taxon>Decapoda</taxon>
        <taxon>Pleocyemata</taxon>
        <taxon>Brachyura</taxon>
        <taxon>Eubrachyura</taxon>
        <taxon>Portunoidea</taxon>
        <taxon>Portunidae</taxon>
        <taxon>Portuninae</taxon>
        <taxon>Portunus</taxon>
    </lineage>
</organism>
<protein>
    <submittedName>
        <fullName evidence="1">Uncharacterized protein</fullName>
    </submittedName>
</protein>
<gene>
    <name evidence="1" type="ORF">E2C01_027109</name>
</gene>
<dbReference type="EMBL" id="VSRR010002895">
    <property type="protein sequence ID" value="MPC33748.1"/>
    <property type="molecule type" value="Genomic_DNA"/>
</dbReference>
<sequence length="60" mass="6281">MIYAPTALSGLEMGLVDSCPEATTLFKVLILTPVLFLQSLHRIPQSEDASGVLPLPAGGT</sequence>
<evidence type="ECO:0000313" key="1">
    <source>
        <dbReference type="EMBL" id="MPC33748.1"/>
    </source>
</evidence>
<accession>A0A5B7EKA1</accession>
<comment type="caution">
    <text evidence="1">The sequence shown here is derived from an EMBL/GenBank/DDBJ whole genome shotgun (WGS) entry which is preliminary data.</text>
</comment>
<keyword evidence="2" id="KW-1185">Reference proteome</keyword>